<dbReference type="Gene3D" id="3.80.10.10">
    <property type="entry name" value="Ribonuclease Inhibitor"/>
    <property type="match status" value="1"/>
</dbReference>
<organism evidence="4 5">
    <name type="scientific">Terrimonas ginsenosidimutans</name>
    <dbReference type="NCBI Taxonomy" id="2908004"/>
    <lineage>
        <taxon>Bacteria</taxon>
        <taxon>Pseudomonadati</taxon>
        <taxon>Bacteroidota</taxon>
        <taxon>Chitinophagia</taxon>
        <taxon>Chitinophagales</taxon>
        <taxon>Chitinophagaceae</taxon>
        <taxon>Terrimonas</taxon>
    </lineage>
</organism>
<dbReference type="SUPFAM" id="SSF52058">
    <property type="entry name" value="L domain-like"/>
    <property type="match status" value="1"/>
</dbReference>
<name>A0ABS9KN86_9BACT</name>
<gene>
    <name evidence="4" type="ORF">LZZ85_05790</name>
</gene>
<evidence type="ECO:0000256" key="2">
    <source>
        <dbReference type="ARBA" id="ARBA00022737"/>
    </source>
</evidence>
<sequence length="229" mass="26113">MRSILIILFTVLSAATHAQVVRIPDPKFKQRVISLGYDKNDDNQIQLTEAQAVTSLYLNDLDIVNMEGINSFTNLEELGVYNNKLTALDVSKLKKLKYLYAFNNRIKELNITGLTKLEHLFVQDNIFITSLDVSKLTALKELNFNGNRLVKLDLTGLAVLEKIDGKDNNLETISLREAPQIKHVDLKNNPLKVTIDIRGLTNLEYLNLEGSQLLFLNFSGTIRLKEYYW</sequence>
<keyword evidence="1" id="KW-0433">Leucine-rich repeat</keyword>
<evidence type="ECO:0000313" key="4">
    <source>
        <dbReference type="EMBL" id="MCG2613780.1"/>
    </source>
</evidence>
<feature type="signal peptide" evidence="3">
    <location>
        <begin position="1"/>
        <end position="18"/>
    </location>
</feature>
<dbReference type="PANTHER" id="PTHR47566">
    <property type="match status" value="1"/>
</dbReference>
<keyword evidence="2" id="KW-0677">Repeat</keyword>
<feature type="chain" id="PRO_5045130085" evidence="3">
    <location>
        <begin position="19"/>
        <end position="229"/>
    </location>
</feature>
<dbReference type="Proteomes" id="UP001165367">
    <property type="component" value="Unassembled WGS sequence"/>
</dbReference>
<comment type="caution">
    <text evidence="4">The sequence shown here is derived from an EMBL/GenBank/DDBJ whole genome shotgun (WGS) entry which is preliminary data.</text>
</comment>
<dbReference type="InterPro" id="IPR032675">
    <property type="entry name" value="LRR_dom_sf"/>
</dbReference>
<accession>A0ABS9KN86</accession>
<dbReference type="InterPro" id="IPR052574">
    <property type="entry name" value="CDIRP"/>
</dbReference>
<reference evidence="4" key="1">
    <citation type="submission" date="2022-01" db="EMBL/GenBank/DDBJ databases">
        <authorList>
            <person name="Jo J.-H."/>
            <person name="Im W.-T."/>
        </authorList>
    </citation>
    <scope>NUCLEOTIDE SEQUENCE</scope>
    <source>
        <strain evidence="4">NA20</strain>
    </source>
</reference>
<dbReference type="EMBL" id="JAKLTR010000003">
    <property type="protein sequence ID" value="MCG2613780.1"/>
    <property type="molecule type" value="Genomic_DNA"/>
</dbReference>
<keyword evidence="5" id="KW-1185">Reference proteome</keyword>
<evidence type="ECO:0000256" key="1">
    <source>
        <dbReference type="ARBA" id="ARBA00022614"/>
    </source>
</evidence>
<dbReference type="InterPro" id="IPR025875">
    <property type="entry name" value="Leu-rich_rpt_4"/>
</dbReference>
<protein>
    <submittedName>
        <fullName evidence="4">Leucine-rich repeat domain-containing protein</fullName>
    </submittedName>
</protein>
<dbReference type="RefSeq" id="WP_237869527.1">
    <property type="nucleotide sequence ID" value="NZ_JAKLTR010000003.1"/>
</dbReference>
<evidence type="ECO:0000256" key="3">
    <source>
        <dbReference type="SAM" id="SignalP"/>
    </source>
</evidence>
<dbReference type="Pfam" id="PF12799">
    <property type="entry name" value="LRR_4"/>
    <property type="match status" value="1"/>
</dbReference>
<keyword evidence="3" id="KW-0732">Signal</keyword>
<dbReference type="PANTHER" id="PTHR47566:SF1">
    <property type="entry name" value="PROTEIN NUD1"/>
    <property type="match status" value="1"/>
</dbReference>
<evidence type="ECO:0000313" key="5">
    <source>
        <dbReference type="Proteomes" id="UP001165367"/>
    </source>
</evidence>
<proteinExistence type="predicted"/>